<dbReference type="AlphaFoldDB" id="A0A6P5ZI30"/>
<organism evidence="2 3">
    <name type="scientific">Durio zibethinus</name>
    <name type="common">Durian</name>
    <dbReference type="NCBI Taxonomy" id="66656"/>
    <lineage>
        <taxon>Eukaryota</taxon>
        <taxon>Viridiplantae</taxon>
        <taxon>Streptophyta</taxon>
        <taxon>Embryophyta</taxon>
        <taxon>Tracheophyta</taxon>
        <taxon>Spermatophyta</taxon>
        <taxon>Magnoliopsida</taxon>
        <taxon>eudicotyledons</taxon>
        <taxon>Gunneridae</taxon>
        <taxon>Pentapetalae</taxon>
        <taxon>rosids</taxon>
        <taxon>malvids</taxon>
        <taxon>Malvales</taxon>
        <taxon>Malvaceae</taxon>
        <taxon>Helicteroideae</taxon>
        <taxon>Durio</taxon>
    </lineage>
</organism>
<evidence type="ECO:0000313" key="2">
    <source>
        <dbReference type="Proteomes" id="UP000515121"/>
    </source>
</evidence>
<dbReference type="SUPFAM" id="SSF81383">
    <property type="entry name" value="F-box domain"/>
    <property type="match status" value="1"/>
</dbReference>
<evidence type="ECO:0000313" key="3">
    <source>
        <dbReference type="RefSeq" id="XP_022752202.1"/>
    </source>
</evidence>
<dbReference type="InterPro" id="IPR036047">
    <property type="entry name" value="F-box-like_dom_sf"/>
</dbReference>
<name>A0A6P5ZI30_DURZI</name>
<dbReference type="InterPro" id="IPR017451">
    <property type="entry name" value="F-box-assoc_interact_dom"/>
</dbReference>
<dbReference type="Pfam" id="PF07734">
    <property type="entry name" value="FBA_1"/>
    <property type="match status" value="1"/>
</dbReference>
<dbReference type="PANTHER" id="PTHR35546:SF16">
    <property type="entry name" value="F-BOX ASSOCIATED UBIQUITINATION EFFECTOR FAMILY PROTEIN-RELATED"/>
    <property type="match status" value="1"/>
</dbReference>
<accession>A0A6P5ZI30</accession>
<dbReference type="NCBIfam" id="TIGR01640">
    <property type="entry name" value="F_box_assoc_1"/>
    <property type="match status" value="1"/>
</dbReference>
<dbReference type="InterPro" id="IPR006527">
    <property type="entry name" value="F-box-assoc_dom_typ1"/>
</dbReference>
<evidence type="ECO:0000259" key="1">
    <source>
        <dbReference type="Pfam" id="PF07734"/>
    </source>
</evidence>
<reference evidence="3" key="1">
    <citation type="submission" date="2025-08" db="UniProtKB">
        <authorList>
            <consortium name="RefSeq"/>
        </authorList>
    </citation>
    <scope>IDENTIFICATION</scope>
    <source>
        <tissue evidence="3">Fruit stalk</tissue>
    </source>
</reference>
<protein>
    <submittedName>
        <fullName evidence="3">F-box protein At5g49610-like</fullName>
    </submittedName>
</protein>
<dbReference type="InterPro" id="IPR055290">
    <property type="entry name" value="At3g26010-like"/>
</dbReference>
<dbReference type="RefSeq" id="XP_022752202.1">
    <property type="nucleotide sequence ID" value="XM_022896467.1"/>
</dbReference>
<dbReference type="GeneID" id="111300876"/>
<dbReference type="KEGG" id="dzi:111300876"/>
<dbReference type="PANTHER" id="PTHR35546">
    <property type="entry name" value="F-BOX PROTEIN INTERACTION DOMAIN PROTEIN-RELATED"/>
    <property type="match status" value="1"/>
</dbReference>
<proteinExistence type="predicted"/>
<dbReference type="OrthoDB" id="1845982at2759"/>
<sequence>MAVCNVCSDVLFEILSRVELKTLRKCRLLSRECNSLTYESSFIRLHCQRTKTIAGYFIQSLRSNWYHSTFLSIDNPGLDPMLSLDFLPGRRPVKILATADQGLMFCVSQFPENHYYICKPSTKQWETIPSPNPGYFTRKIAMVELRSDPLLFKIVRLSDGENRDSESETELDYDYKHFQCEIFNSNTWAWKRLNDLMLSYDEYFNTKPAISAYGGLHWLTSNKDKNNILSFHENKESWELVPLPDSLCQIDYKYSVNLAQYEGKLALICVRCDSDLLELWIIKDFYGKKLWTKRFTVNLQAFKEEIGHSSAYSFYNKDTLLMTEAFGTIFYNFKNGQYDRLKLGSKHMNIESAFFVQTNYEPIQLRRPKKDFLFSIVPAPIFLVFCPHKEGQRVNRGNLFDMILLAVEVLMLVSF</sequence>
<feature type="domain" description="F-box associated beta-propeller type 1" evidence="1">
    <location>
        <begin position="101"/>
        <end position="314"/>
    </location>
</feature>
<dbReference type="Proteomes" id="UP000515121">
    <property type="component" value="Unplaced"/>
</dbReference>
<gene>
    <name evidence="3" type="primary">LOC111300876</name>
</gene>
<keyword evidence="2" id="KW-1185">Reference proteome</keyword>